<reference evidence="12 13" key="2">
    <citation type="submission" date="2020-08" db="EMBL/GenBank/DDBJ databases">
        <title>Stappia taiwanensis sp. nov., isolated from a coastal thermal spring.</title>
        <authorList>
            <person name="Kampfer P."/>
        </authorList>
    </citation>
    <scope>NUCLEOTIDE SEQUENCE [LARGE SCALE GENOMIC DNA]</scope>
    <source>
        <strain evidence="12 13">DSM 23284</strain>
    </source>
</reference>
<keyword evidence="4 9" id="KW-0547">Nucleotide-binding</keyword>
<name>A0A838XQX6_9HYPH</name>
<dbReference type="Pfam" id="PF09334">
    <property type="entry name" value="tRNA-synt_1g"/>
    <property type="match status" value="1"/>
</dbReference>
<dbReference type="EMBL" id="JACEON010000012">
    <property type="protein sequence ID" value="MBA4612682.1"/>
    <property type="molecule type" value="Genomic_DNA"/>
</dbReference>
<evidence type="ECO:0000256" key="3">
    <source>
        <dbReference type="ARBA" id="ARBA00022598"/>
    </source>
</evidence>
<dbReference type="InterPro" id="IPR015413">
    <property type="entry name" value="Methionyl/Leucyl_tRNA_Synth"/>
</dbReference>
<feature type="domain" description="Cupin type-2" evidence="10">
    <location>
        <begin position="37"/>
        <end position="100"/>
    </location>
</feature>
<evidence type="ECO:0000313" key="13">
    <source>
        <dbReference type="Proteomes" id="UP000559404"/>
    </source>
</evidence>
<evidence type="ECO:0000256" key="8">
    <source>
        <dbReference type="ARBA" id="ARBA00047364"/>
    </source>
</evidence>
<dbReference type="InterPro" id="IPR001412">
    <property type="entry name" value="aa-tRNA-synth_I_CS"/>
</dbReference>
<dbReference type="AlphaFoldDB" id="A0A838XQX6"/>
<dbReference type="GO" id="GO:0004825">
    <property type="term" value="F:methionine-tRNA ligase activity"/>
    <property type="evidence" value="ECO:0007669"/>
    <property type="project" value="UniProtKB-EC"/>
</dbReference>
<organism evidence="12 13">
    <name type="scientific">Stappia taiwanensis</name>
    <dbReference type="NCBI Taxonomy" id="992267"/>
    <lineage>
        <taxon>Bacteria</taxon>
        <taxon>Pseudomonadati</taxon>
        <taxon>Pseudomonadota</taxon>
        <taxon>Alphaproteobacteria</taxon>
        <taxon>Hyphomicrobiales</taxon>
        <taxon>Stappiaceae</taxon>
        <taxon>Stappia</taxon>
    </lineage>
</organism>
<dbReference type="RefSeq" id="WP_181760867.1">
    <property type="nucleotide sequence ID" value="NZ_BMCR01000003.1"/>
</dbReference>
<keyword evidence="6 9" id="KW-0648">Protein biosynthesis</keyword>
<dbReference type="SUPFAM" id="SSF51182">
    <property type="entry name" value="RmlC-like cupins"/>
    <property type="match status" value="1"/>
</dbReference>
<keyword evidence="3 9" id="KW-0436">Ligase</keyword>
<dbReference type="Gene3D" id="2.60.120.10">
    <property type="entry name" value="Jelly Rolls"/>
    <property type="match status" value="1"/>
</dbReference>
<protein>
    <submittedName>
        <fullName evidence="12">Class I tRNA ligase family protein</fullName>
    </submittedName>
</protein>
<dbReference type="PANTHER" id="PTHR45765">
    <property type="entry name" value="METHIONINE--TRNA LIGASE"/>
    <property type="match status" value="1"/>
</dbReference>
<sequence length="682" mass="75102">MRVFKLKDQSLLPAFGIQMASVDAFSGTADVGAGYGVIEPEGVTAFHRHDECELFAILEGDGVVEADGGDRIAVGPGDLVAISPFDKHVLRNTGSGKLVFATAYWRDAKTAVTEAEKGASAQEEATDPAAEAPCFVFSTPPTPNGDLHLGHLSGPYFGADVFARFQRLLGKTAFHITGSDDFQSYVIAKGRQLNKTPQEVADHFSREITETLDLLDVQIDQFTLTSHAPDYERQVKAFFQSVAASDSVQRRADSAAFDPTTDAYLYECDIKGRCPTCGSGSGGNICEECGEPNLAYDMLDPVSTQTGATPVVRPCERYTITLNDFADHILGAMRESKASARLQALAERVLAREAFHVPITHPQTWGISPTDPDMADQVFWVWPEMSFGFLYGIEALGQRTGHDWKALEPQDNWKFVHFFGYDNSFYHTILYPALYKAAFPDWHADIEYHVNEFLCLEGDKFSTSRQRAVWGKEVLTPETVDCVRFHLALTRGEVERTNFSVSALQATNRELIAEWQGWLQALGDEVLERHDGVAPDAGDWSVDHQAFLQLLEQHRQQIETCYGSAGFSLNKAAETIRTLVRDTIRFAKGNRHLAGHAAAADRHRTTLALQLAAARLLADATAPLTPRFSEALRKGLGLDPASVWPRTIELLPAGNRVTLSDQRFFSEKVGENVAPIKVTDAA</sequence>
<dbReference type="Gene3D" id="1.10.730.10">
    <property type="entry name" value="Isoleucyl-tRNA Synthetase, Domain 1"/>
    <property type="match status" value="1"/>
</dbReference>
<dbReference type="Gene3D" id="3.40.50.620">
    <property type="entry name" value="HUPs"/>
    <property type="match status" value="1"/>
</dbReference>
<evidence type="ECO:0000259" key="10">
    <source>
        <dbReference type="Pfam" id="PF07883"/>
    </source>
</evidence>
<evidence type="ECO:0000256" key="6">
    <source>
        <dbReference type="ARBA" id="ARBA00022917"/>
    </source>
</evidence>
<gene>
    <name evidence="12" type="ORF">H1W37_13525</name>
</gene>
<comment type="similarity">
    <text evidence="1">Belongs to the class-I aminoacyl-tRNA synthetase family. MetG type 1 subfamily.</text>
</comment>
<dbReference type="InterPro" id="IPR011051">
    <property type="entry name" value="RmlC_Cupin_sf"/>
</dbReference>
<keyword evidence="13" id="KW-1185">Reference proteome</keyword>
<dbReference type="InterPro" id="IPR014729">
    <property type="entry name" value="Rossmann-like_a/b/a_fold"/>
</dbReference>
<dbReference type="SUPFAM" id="SSF52374">
    <property type="entry name" value="Nucleotidylyl transferase"/>
    <property type="match status" value="1"/>
</dbReference>
<evidence type="ECO:0000256" key="9">
    <source>
        <dbReference type="RuleBase" id="RU363039"/>
    </source>
</evidence>
<evidence type="ECO:0000259" key="11">
    <source>
        <dbReference type="Pfam" id="PF09334"/>
    </source>
</evidence>
<dbReference type="SUPFAM" id="SSF47323">
    <property type="entry name" value="Anticodon-binding domain of a subclass of class I aminoacyl-tRNA synthetases"/>
    <property type="match status" value="1"/>
</dbReference>
<dbReference type="InterPro" id="IPR029038">
    <property type="entry name" value="MetRS_Zn"/>
</dbReference>
<comment type="caution">
    <text evidence="12">The sequence shown here is derived from an EMBL/GenBank/DDBJ whole genome shotgun (WGS) entry which is preliminary data.</text>
</comment>
<evidence type="ECO:0000256" key="1">
    <source>
        <dbReference type="ARBA" id="ARBA00008258"/>
    </source>
</evidence>
<comment type="catalytic activity">
    <reaction evidence="8">
        <text>tRNA(Met) + L-methionine + ATP = L-methionyl-tRNA(Met) + AMP + diphosphate</text>
        <dbReference type="Rhea" id="RHEA:13481"/>
        <dbReference type="Rhea" id="RHEA-COMP:9667"/>
        <dbReference type="Rhea" id="RHEA-COMP:9698"/>
        <dbReference type="ChEBI" id="CHEBI:30616"/>
        <dbReference type="ChEBI" id="CHEBI:33019"/>
        <dbReference type="ChEBI" id="CHEBI:57844"/>
        <dbReference type="ChEBI" id="CHEBI:78442"/>
        <dbReference type="ChEBI" id="CHEBI:78530"/>
        <dbReference type="ChEBI" id="CHEBI:456215"/>
        <dbReference type="EC" id="6.1.1.10"/>
    </reaction>
</comment>
<dbReference type="Gene3D" id="2.20.28.20">
    <property type="entry name" value="Methionyl-tRNA synthetase, Zn-domain"/>
    <property type="match status" value="1"/>
</dbReference>
<dbReference type="InterPro" id="IPR009080">
    <property type="entry name" value="tRNAsynth_Ia_anticodon-bd"/>
</dbReference>
<dbReference type="PROSITE" id="PS00178">
    <property type="entry name" value="AA_TRNA_LIGASE_I"/>
    <property type="match status" value="1"/>
</dbReference>
<dbReference type="Proteomes" id="UP000559404">
    <property type="component" value="Unassembled WGS sequence"/>
</dbReference>
<keyword evidence="5 9" id="KW-0067">ATP-binding</keyword>
<keyword evidence="7 9" id="KW-0030">Aminoacyl-tRNA synthetase</keyword>
<evidence type="ECO:0000256" key="5">
    <source>
        <dbReference type="ARBA" id="ARBA00022840"/>
    </source>
</evidence>
<reference evidence="12 13" key="1">
    <citation type="submission" date="2020-07" db="EMBL/GenBank/DDBJ databases">
        <authorList>
            <person name="Li M."/>
        </authorList>
    </citation>
    <scope>NUCLEOTIDE SEQUENCE [LARGE SCALE GENOMIC DNA]</scope>
    <source>
        <strain evidence="12 13">DSM 23284</strain>
    </source>
</reference>
<dbReference type="Pfam" id="PF07883">
    <property type="entry name" value="Cupin_2"/>
    <property type="match status" value="1"/>
</dbReference>
<dbReference type="InterPro" id="IPR023458">
    <property type="entry name" value="Met-tRNA_ligase_1"/>
</dbReference>
<evidence type="ECO:0000256" key="7">
    <source>
        <dbReference type="ARBA" id="ARBA00023146"/>
    </source>
</evidence>
<keyword evidence="2" id="KW-0963">Cytoplasm</keyword>
<dbReference type="InterPro" id="IPR014710">
    <property type="entry name" value="RmlC-like_jellyroll"/>
</dbReference>
<proteinExistence type="inferred from homology"/>
<evidence type="ECO:0000256" key="4">
    <source>
        <dbReference type="ARBA" id="ARBA00022741"/>
    </source>
</evidence>
<dbReference type="GO" id="GO:0006431">
    <property type="term" value="P:methionyl-tRNA aminoacylation"/>
    <property type="evidence" value="ECO:0007669"/>
    <property type="project" value="TreeGrafter"/>
</dbReference>
<evidence type="ECO:0000313" key="12">
    <source>
        <dbReference type="EMBL" id="MBA4612682.1"/>
    </source>
</evidence>
<dbReference type="GO" id="GO:0005524">
    <property type="term" value="F:ATP binding"/>
    <property type="evidence" value="ECO:0007669"/>
    <property type="project" value="UniProtKB-KW"/>
</dbReference>
<dbReference type="GO" id="GO:0005829">
    <property type="term" value="C:cytosol"/>
    <property type="evidence" value="ECO:0007669"/>
    <property type="project" value="TreeGrafter"/>
</dbReference>
<evidence type="ECO:0000256" key="2">
    <source>
        <dbReference type="ARBA" id="ARBA00022490"/>
    </source>
</evidence>
<feature type="domain" description="Methionyl/Leucyl tRNA synthetase" evidence="11">
    <location>
        <begin position="141"/>
        <end position="517"/>
    </location>
</feature>
<accession>A0A838XQX6</accession>
<dbReference type="PANTHER" id="PTHR45765:SF1">
    <property type="entry name" value="METHIONINE--TRNA LIGASE, CYTOPLASMIC"/>
    <property type="match status" value="1"/>
</dbReference>
<dbReference type="InterPro" id="IPR013096">
    <property type="entry name" value="Cupin_2"/>
</dbReference>